<evidence type="ECO:0000313" key="2">
    <source>
        <dbReference type="EMBL" id="CAG9799962.1"/>
    </source>
</evidence>
<dbReference type="GO" id="GO:0004190">
    <property type="term" value="F:aspartic-type endopeptidase activity"/>
    <property type="evidence" value="ECO:0007669"/>
    <property type="project" value="InterPro"/>
</dbReference>
<dbReference type="PANTHER" id="PTHR47331:SF1">
    <property type="entry name" value="GAG-LIKE PROTEIN"/>
    <property type="match status" value="1"/>
</dbReference>
<dbReference type="CDD" id="cd15489">
    <property type="entry name" value="PHD_SF"/>
    <property type="match status" value="1"/>
</dbReference>
<feature type="region of interest" description="Disordered" evidence="1">
    <location>
        <begin position="1"/>
        <end position="49"/>
    </location>
</feature>
<sequence length="797" mass="91448">MSHNNRTITDINSINVTPEQNQHEAGSSNTANDFNLQRIPGSTPTNSQNQNELAKCFACKQSLRQHAYTCKGCEHKYHPFCIDSREESTLEKEYESFVCSFCVDLLIRQTFKINKVNNENSGRDTALKQTYPNIVNNLNPMELDLSSEENLRSTGPNRNNPNKISQNLNTLISNRTVTSEQFFFKLQLKKLPEVVDADVSWSIFYASFMDTKDLFTHYENVLRIQEAIKDTTVKRIGGKGLFNLQTYVKCIENVNNRLKQSMNFLTDEAYEIEQFPQIKAGNKLKVVEYIDKIRNFCTIAEVYDDKSYLTNRRFLANIGNIVPYQLRNKWESKQADLEFAHITPSLVHMVEVFDKEIPRIEASIRNDKIRVVDKKSDNNFRPKFGNKSSRFNNMNYESNEFKANTSKTPVGKYTSNENDFLCWYHKTNDHTGNRCKALWQMDGKSVASLAKLNHICTYCGQKQHSPCPFSHKLKCRTEGCGFLHHSLFCFKRKVVSKSNNSMEKNRSKPDKKKYQYKSFKRSEASNSNEPEKDDDSEAELQEIIKRFTNIKDVKYMHDPPKHDSNVNKTFNPPSKNNHINVFNGQRSENNNKSSNNDKTLLGVIVLELQNGQQAAFLLDSGSTVSLIEEELANKLDLKGPWFPLTLLWSGNYSRREKLSRIVKVKVKSLNESQKEYELHFRTGLKLLDYDNLSGVIGIDNLFAFDRYLTIKARATAMSIPPFPRFQSYNAPVTPSNSINALGSGYMDLRSQLDESRLAMQRNNIVRGLANQSMIIPGSAIAEYFNIKISFVPNSGNM</sequence>
<evidence type="ECO:0000256" key="1">
    <source>
        <dbReference type="SAM" id="MobiDB-lite"/>
    </source>
</evidence>
<dbReference type="Gene3D" id="3.30.40.10">
    <property type="entry name" value="Zinc/RING finger domain, C3HC4 (zinc finger)"/>
    <property type="match status" value="1"/>
</dbReference>
<dbReference type="InterPro" id="IPR021109">
    <property type="entry name" value="Peptidase_aspartic_dom_sf"/>
</dbReference>
<feature type="region of interest" description="Disordered" evidence="1">
    <location>
        <begin position="555"/>
        <end position="574"/>
    </location>
</feature>
<feature type="compositionally biased region" description="Basic residues" evidence="1">
    <location>
        <begin position="509"/>
        <end position="519"/>
    </location>
</feature>
<dbReference type="Proteomes" id="UP001153620">
    <property type="component" value="Chromosome 1"/>
</dbReference>
<dbReference type="InterPro" id="IPR011011">
    <property type="entry name" value="Znf_FYVE_PHD"/>
</dbReference>
<dbReference type="PANTHER" id="PTHR47331">
    <property type="entry name" value="PHD-TYPE DOMAIN-CONTAINING PROTEIN"/>
    <property type="match status" value="1"/>
</dbReference>
<reference evidence="2" key="2">
    <citation type="submission" date="2022-10" db="EMBL/GenBank/DDBJ databases">
        <authorList>
            <consortium name="ENA_rothamsted_submissions"/>
            <consortium name="culmorum"/>
            <person name="King R."/>
        </authorList>
    </citation>
    <scope>NUCLEOTIDE SEQUENCE</scope>
</reference>
<dbReference type="SUPFAM" id="SSF50630">
    <property type="entry name" value="Acid proteases"/>
    <property type="match status" value="1"/>
</dbReference>
<keyword evidence="3" id="KW-1185">Reference proteome</keyword>
<feature type="compositionally biased region" description="Basic and acidic residues" evidence="1">
    <location>
        <begin position="555"/>
        <end position="565"/>
    </location>
</feature>
<dbReference type="AlphaFoldDB" id="A0A9N9WPI0"/>
<evidence type="ECO:0000313" key="3">
    <source>
        <dbReference type="Proteomes" id="UP001153620"/>
    </source>
</evidence>
<dbReference type="InterPro" id="IPR001969">
    <property type="entry name" value="Aspartic_peptidase_AS"/>
</dbReference>
<protein>
    <submittedName>
        <fullName evidence="2">Uncharacterized protein</fullName>
    </submittedName>
</protein>
<dbReference type="SUPFAM" id="SSF57903">
    <property type="entry name" value="FYVE/PHD zinc finger"/>
    <property type="match status" value="1"/>
</dbReference>
<name>A0A9N9WPI0_9DIPT</name>
<feature type="region of interest" description="Disordered" evidence="1">
    <location>
        <begin position="499"/>
        <end position="537"/>
    </location>
</feature>
<dbReference type="EMBL" id="OU895877">
    <property type="protein sequence ID" value="CAG9799962.1"/>
    <property type="molecule type" value="Genomic_DNA"/>
</dbReference>
<organism evidence="2 3">
    <name type="scientific">Chironomus riparius</name>
    <dbReference type="NCBI Taxonomy" id="315576"/>
    <lineage>
        <taxon>Eukaryota</taxon>
        <taxon>Metazoa</taxon>
        <taxon>Ecdysozoa</taxon>
        <taxon>Arthropoda</taxon>
        <taxon>Hexapoda</taxon>
        <taxon>Insecta</taxon>
        <taxon>Pterygota</taxon>
        <taxon>Neoptera</taxon>
        <taxon>Endopterygota</taxon>
        <taxon>Diptera</taxon>
        <taxon>Nematocera</taxon>
        <taxon>Chironomoidea</taxon>
        <taxon>Chironomidae</taxon>
        <taxon>Chironominae</taxon>
        <taxon>Chironomus</taxon>
    </lineage>
</organism>
<dbReference type="InterPro" id="IPR013083">
    <property type="entry name" value="Znf_RING/FYVE/PHD"/>
</dbReference>
<dbReference type="OrthoDB" id="7790967at2759"/>
<dbReference type="GO" id="GO:0006508">
    <property type="term" value="P:proteolysis"/>
    <property type="evidence" value="ECO:0007669"/>
    <property type="project" value="InterPro"/>
</dbReference>
<dbReference type="PROSITE" id="PS00141">
    <property type="entry name" value="ASP_PROTEASE"/>
    <property type="match status" value="1"/>
</dbReference>
<reference evidence="2" key="1">
    <citation type="submission" date="2022-01" db="EMBL/GenBank/DDBJ databases">
        <authorList>
            <person name="King R."/>
        </authorList>
    </citation>
    <scope>NUCLEOTIDE SEQUENCE</scope>
</reference>
<dbReference type="Gene3D" id="2.40.70.10">
    <property type="entry name" value="Acid Proteases"/>
    <property type="match status" value="1"/>
</dbReference>
<accession>A0A9N9WPI0</accession>
<proteinExistence type="predicted"/>
<gene>
    <name evidence="2" type="ORF">CHIRRI_LOCUS2920</name>
</gene>